<dbReference type="EMBL" id="LAZR01043960">
    <property type="protein sequence ID" value="KKL05826.1"/>
    <property type="molecule type" value="Genomic_DNA"/>
</dbReference>
<reference evidence="1" key="1">
    <citation type="journal article" date="2015" name="Nature">
        <title>Complex archaea that bridge the gap between prokaryotes and eukaryotes.</title>
        <authorList>
            <person name="Spang A."/>
            <person name="Saw J.H."/>
            <person name="Jorgensen S.L."/>
            <person name="Zaremba-Niedzwiedzka K."/>
            <person name="Martijn J."/>
            <person name="Lind A.E."/>
            <person name="van Eijk R."/>
            <person name="Schleper C."/>
            <person name="Guy L."/>
            <person name="Ettema T.J."/>
        </authorList>
    </citation>
    <scope>NUCLEOTIDE SEQUENCE</scope>
</reference>
<dbReference type="AlphaFoldDB" id="A0A0F9CJF9"/>
<gene>
    <name evidence="1" type="ORF">LCGC14_2602160</name>
</gene>
<accession>A0A0F9CJF9</accession>
<organism evidence="1">
    <name type="scientific">marine sediment metagenome</name>
    <dbReference type="NCBI Taxonomy" id="412755"/>
    <lineage>
        <taxon>unclassified sequences</taxon>
        <taxon>metagenomes</taxon>
        <taxon>ecological metagenomes</taxon>
    </lineage>
</organism>
<evidence type="ECO:0000313" key="1">
    <source>
        <dbReference type="EMBL" id="KKL05826.1"/>
    </source>
</evidence>
<sequence length="115" mass="13071">LLDLDAALMEGLKQDPKRDYIRIADINIIREAECYIFNANGTPMPAKMGEEDETEASSAHGDRIIALGLSNLALTYQPKALIEKRITTGRHTLGKRIQERLQTARKEKIDKRFIY</sequence>
<protein>
    <submittedName>
        <fullName evidence="1">Uncharacterized protein</fullName>
    </submittedName>
</protein>
<proteinExistence type="predicted"/>
<feature type="non-terminal residue" evidence="1">
    <location>
        <position position="1"/>
    </location>
</feature>
<name>A0A0F9CJF9_9ZZZZ</name>
<comment type="caution">
    <text evidence="1">The sequence shown here is derived from an EMBL/GenBank/DDBJ whole genome shotgun (WGS) entry which is preliminary data.</text>
</comment>